<dbReference type="Proteomes" id="UP001151760">
    <property type="component" value="Unassembled WGS sequence"/>
</dbReference>
<comment type="caution">
    <text evidence="1">The sequence shown here is derived from an EMBL/GenBank/DDBJ whole genome shotgun (WGS) entry which is preliminary data.</text>
</comment>
<proteinExistence type="predicted"/>
<evidence type="ECO:0000313" key="1">
    <source>
        <dbReference type="EMBL" id="GJT45188.1"/>
    </source>
</evidence>
<evidence type="ECO:0000313" key="2">
    <source>
        <dbReference type="Proteomes" id="UP001151760"/>
    </source>
</evidence>
<sequence length="300" mass="35040">MRTRPLHTERALNSYKDGLTSAASEWFKKDCIGSVTTWEDMVEKFVQKFYHFFDDNEEMEADEDDDPDDISEIFKIKGNLFDYETPLCKAFNDFNYLLKIDIDLFTFDIQGIKTYEEYELNNNMTGDLEEPCSDIDGFCNGGELPGMVRVGCMTYFQDHKWYNELADGKLKVEALMHKAKVEESWGDATPSWKVNVHEITPFTRWETYGRGPYTNIKTEKTYDPYLDINSIFGRNYGANNVGDTQGCQERKEEHNKHTESSKPAHDPSICQVRRFEMIKYSFDADDDMFSLKRTETLQRL</sequence>
<dbReference type="EMBL" id="BQNB010015879">
    <property type="protein sequence ID" value="GJT45188.1"/>
    <property type="molecule type" value="Genomic_DNA"/>
</dbReference>
<gene>
    <name evidence="1" type="ORF">Tco_0953903</name>
</gene>
<protein>
    <submittedName>
        <fullName evidence="1">Uncharacterized protein</fullName>
    </submittedName>
</protein>
<reference evidence="1" key="2">
    <citation type="submission" date="2022-01" db="EMBL/GenBank/DDBJ databases">
        <authorList>
            <person name="Yamashiro T."/>
            <person name="Shiraishi A."/>
            <person name="Satake H."/>
            <person name="Nakayama K."/>
        </authorList>
    </citation>
    <scope>NUCLEOTIDE SEQUENCE</scope>
</reference>
<name>A0ABQ5E1L0_9ASTR</name>
<organism evidence="1 2">
    <name type="scientific">Tanacetum coccineum</name>
    <dbReference type="NCBI Taxonomy" id="301880"/>
    <lineage>
        <taxon>Eukaryota</taxon>
        <taxon>Viridiplantae</taxon>
        <taxon>Streptophyta</taxon>
        <taxon>Embryophyta</taxon>
        <taxon>Tracheophyta</taxon>
        <taxon>Spermatophyta</taxon>
        <taxon>Magnoliopsida</taxon>
        <taxon>eudicotyledons</taxon>
        <taxon>Gunneridae</taxon>
        <taxon>Pentapetalae</taxon>
        <taxon>asterids</taxon>
        <taxon>campanulids</taxon>
        <taxon>Asterales</taxon>
        <taxon>Asteraceae</taxon>
        <taxon>Asteroideae</taxon>
        <taxon>Anthemideae</taxon>
        <taxon>Anthemidinae</taxon>
        <taxon>Tanacetum</taxon>
    </lineage>
</organism>
<reference evidence="1" key="1">
    <citation type="journal article" date="2022" name="Int. J. Mol. Sci.">
        <title>Draft Genome of Tanacetum Coccineum: Genomic Comparison of Closely Related Tanacetum-Family Plants.</title>
        <authorList>
            <person name="Yamashiro T."/>
            <person name="Shiraishi A."/>
            <person name="Nakayama K."/>
            <person name="Satake H."/>
        </authorList>
    </citation>
    <scope>NUCLEOTIDE SEQUENCE</scope>
</reference>
<accession>A0ABQ5E1L0</accession>
<keyword evidence="2" id="KW-1185">Reference proteome</keyword>